<evidence type="ECO:0000256" key="2">
    <source>
        <dbReference type="ARBA" id="ARBA00022679"/>
    </source>
</evidence>
<dbReference type="SUPFAM" id="SSF53901">
    <property type="entry name" value="Thiolase-like"/>
    <property type="match status" value="2"/>
</dbReference>
<evidence type="ECO:0000256" key="4">
    <source>
        <dbReference type="RuleBase" id="RU003694"/>
    </source>
</evidence>
<accession>A0A1B2DP10</accession>
<dbReference type="Pfam" id="PF02801">
    <property type="entry name" value="Ketoacyl-synt_C"/>
    <property type="match status" value="1"/>
</dbReference>
<feature type="domain" description="Ketosynthase family 3 (KS3)" evidence="5">
    <location>
        <begin position="1"/>
        <end position="388"/>
    </location>
</feature>
<evidence type="ECO:0000256" key="1">
    <source>
        <dbReference type="ARBA" id="ARBA00008467"/>
    </source>
</evidence>
<dbReference type="PANTHER" id="PTHR11712:SF322">
    <property type="entry name" value="POLYKETIDE BETA-KETOACYL SYNTHASE 2-RELATED"/>
    <property type="match status" value="1"/>
</dbReference>
<dbReference type="EMBL" id="CP016808">
    <property type="protein sequence ID" value="ANY69443.1"/>
    <property type="molecule type" value="Genomic_DNA"/>
</dbReference>
<keyword evidence="3" id="KW-0012">Acyltransferase</keyword>
<dbReference type="PROSITE" id="PS52004">
    <property type="entry name" value="KS3_2"/>
    <property type="match status" value="1"/>
</dbReference>
<comment type="similarity">
    <text evidence="1 4">Belongs to the thiolase-like superfamily. Beta-ketoacyl-ACP synthases family.</text>
</comment>
<dbReference type="AlphaFoldDB" id="A0A1B2DP10"/>
<dbReference type="PANTHER" id="PTHR11712">
    <property type="entry name" value="POLYKETIDE SYNTHASE-RELATED"/>
    <property type="match status" value="1"/>
</dbReference>
<evidence type="ECO:0000313" key="6">
    <source>
        <dbReference type="EMBL" id="ANY69443.1"/>
    </source>
</evidence>
<dbReference type="InterPro" id="IPR020841">
    <property type="entry name" value="PKS_Beta-ketoAc_synthase_dom"/>
</dbReference>
<evidence type="ECO:0000259" key="5">
    <source>
        <dbReference type="PROSITE" id="PS52004"/>
    </source>
</evidence>
<organism evidence="6">
    <name type="scientific">Paenibacillus sp. BIHB 4019</name>
    <dbReference type="NCBI Taxonomy" id="1870819"/>
    <lineage>
        <taxon>Bacteria</taxon>
        <taxon>Bacillati</taxon>
        <taxon>Bacillota</taxon>
        <taxon>Bacilli</taxon>
        <taxon>Bacillales</taxon>
        <taxon>Paenibacillaceae</taxon>
        <taxon>Paenibacillus</taxon>
    </lineage>
</organism>
<dbReference type="InterPro" id="IPR014031">
    <property type="entry name" value="Ketoacyl_synth_C"/>
</dbReference>
<dbReference type="Gene3D" id="3.40.47.10">
    <property type="match status" value="2"/>
</dbReference>
<dbReference type="GO" id="GO:0006633">
    <property type="term" value="P:fatty acid biosynthetic process"/>
    <property type="evidence" value="ECO:0007669"/>
    <property type="project" value="TreeGrafter"/>
</dbReference>
<gene>
    <name evidence="6" type="ORF">BBD42_25370</name>
</gene>
<protein>
    <recommendedName>
        <fullName evidence="5">Ketosynthase family 3 (KS3) domain-containing protein</fullName>
    </recommendedName>
</protein>
<dbReference type="InterPro" id="IPR016039">
    <property type="entry name" value="Thiolase-like"/>
</dbReference>
<sequence>MHKIFVTAVGAISCAGSGADEYWEGINAQAGIRPDELKLPVDIPQNIENRVARRMDRFSRLTMSASKQVLDEAVIEQEQLDHNRIGTVFTTGYGPLVSNLALSNQILSGGVDMVSPTVFASTVYNSGIGHVCLSLKLKGASTVLTGSNAIAYASDLLKSGKADAILCGGVEEYCQELLDSFQQKDYATKDENYLCRPLDQNRSGTRMTEGAAALLLETQSVLARCPERIVCEVVGYASLIGKGYMGKDRADADFKPFARVMDMALKHASISPGDIDGVLLAAGGGRHSDKAEAQAIHEVFGQRAASIPVSSIKGATGETLGASFMMNVAAGALAIAKGCMPLTAGCTEPDAALELDIVHHEPRVGDYEYLLVNGYDVNGCLHSVILGAVRR</sequence>
<proteinExistence type="inferred from homology"/>
<evidence type="ECO:0000256" key="3">
    <source>
        <dbReference type="ARBA" id="ARBA00023315"/>
    </source>
</evidence>
<keyword evidence="2 4" id="KW-0808">Transferase</keyword>
<name>A0A1B2DP10_9BACL</name>
<dbReference type="Pfam" id="PF00109">
    <property type="entry name" value="ketoacyl-synt"/>
    <property type="match status" value="1"/>
</dbReference>
<dbReference type="InterPro" id="IPR000794">
    <property type="entry name" value="Beta-ketoacyl_synthase"/>
</dbReference>
<dbReference type="InterPro" id="IPR014030">
    <property type="entry name" value="Ketoacyl_synth_N"/>
</dbReference>
<dbReference type="RefSeq" id="WP_099520477.1">
    <property type="nucleotide sequence ID" value="NZ_CP016808.1"/>
</dbReference>
<reference evidence="6" key="1">
    <citation type="submission" date="2016-08" db="EMBL/GenBank/DDBJ databases">
        <title>Complete Genome Seqeunce of Paenibacillus sp. BIHB 4019 from tea rhizoplane.</title>
        <authorList>
            <person name="Thakur R."/>
            <person name="Swarnkar M.K."/>
            <person name="Gulati A."/>
        </authorList>
    </citation>
    <scope>NUCLEOTIDE SEQUENCE [LARGE SCALE GENOMIC DNA]</scope>
    <source>
        <strain evidence="6">BIHB4019</strain>
    </source>
</reference>
<dbReference type="GO" id="GO:0004315">
    <property type="term" value="F:3-oxoacyl-[acyl-carrier-protein] synthase activity"/>
    <property type="evidence" value="ECO:0007669"/>
    <property type="project" value="TreeGrafter"/>
</dbReference>